<dbReference type="RefSeq" id="WP_090211115.1">
    <property type="nucleotide sequence ID" value="NZ_FOYO01000001.1"/>
</dbReference>
<feature type="signal peptide" evidence="2">
    <location>
        <begin position="1"/>
        <end position="26"/>
    </location>
</feature>
<keyword evidence="2" id="KW-0732">Signal</keyword>
<evidence type="ECO:0000313" key="3">
    <source>
        <dbReference type="EMBL" id="SFR32130.1"/>
    </source>
</evidence>
<dbReference type="Proteomes" id="UP000199658">
    <property type="component" value="Unassembled WGS sequence"/>
</dbReference>
<feature type="chain" id="PRO_5011470732" evidence="2">
    <location>
        <begin position="27"/>
        <end position="569"/>
    </location>
</feature>
<dbReference type="EMBL" id="FOYO01000001">
    <property type="protein sequence ID" value="SFR32130.1"/>
    <property type="molecule type" value="Genomic_DNA"/>
</dbReference>
<evidence type="ECO:0000313" key="4">
    <source>
        <dbReference type="Proteomes" id="UP000199658"/>
    </source>
</evidence>
<sequence length="569" mass="61921">MTSTTLRNCATALLLSFAAGTAPGWAAQNGLAGPYLAARQATISFDYTEAALYYRRAIIAEPTNLPLKESAIIALIGQGDIAGAAEVATEHEKSGGRNQIVDLVLDTVSVAEGEFDRASEESPETTGLAPLLGGLTRAWALLGQGKMSDATDAFDAVAKTEDFASFAYYHNALALASVGDFEGADQILSGEKHGPLILSARGIEAHAQILAQLDRQSDAIELLNATTANGFSAELEALKERLEARETVEYDFVTNASEGVAEVYFNLSSVLVGRTAPEHVLLYVRMAQFIRPNHAPAVLMAAQILEDMGQFDLATDAYASLDADSPAYVLAEIGRANALYSDDRKDASVEVLTALSKSRGDIALVHSTLGDMLSRTEKNEAAIEAYSRALDINGIGNRSNWRIFYARGIVRERMDDFTGMELDFRKALELSPNQPDILNYLGYSLVEQRIKLDEALGMIQTAVKESPESGYITDSLGWIFYRLGRFEEAVAPMEKAVELLPVDPIVNDHLGDVYWMVGREREAEFQWKRALSFEPEEAEAERIRDKLARGLTVVLEEEASAGTTQTANE</sequence>
<dbReference type="Pfam" id="PF13181">
    <property type="entry name" value="TPR_8"/>
    <property type="match status" value="1"/>
</dbReference>
<dbReference type="AlphaFoldDB" id="A0A1I6FQA6"/>
<dbReference type="SMART" id="SM00028">
    <property type="entry name" value="TPR"/>
    <property type="match status" value="5"/>
</dbReference>
<dbReference type="Pfam" id="PF13432">
    <property type="entry name" value="TPR_16"/>
    <property type="match status" value="1"/>
</dbReference>
<dbReference type="InterPro" id="IPR011990">
    <property type="entry name" value="TPR-like_helical_dom_sf"/>
</dbReference>
<dbReference type="PROSITE" id="PS50005">
    <property type="entry name" value="TPR"/>
    <property type="match status" value="1"/>
</dbReference>
<dbReference type="Gene3D" id="1.25.40.10">
    <property type="entry name" value="Tetratricopeptide repeat domain"/>
    <property type="match status" value="2"/>
</dbReference>
<dbReference type="PANTHER" id="PTHR12558">
    <property type="entry name" value="CELL DIVISION CYCLE 16,23,27"/>
    <property type="match status" value="1"/>
</dbReference>
<evidence type="ECO:0000256" key="2">
    <source>
        <dbReference type="SAM" id="SignalP"/>
    </source>
</evidence>
<feature type="repeat" description="TPR" evidence="1">
    <location>
        <begin position="470"/>
        <end position="503"/>
    </location>
</feature>
<dbReference type="InterPro" id="IPR019734">
    <property type="entry name" value="TPR_rpt"/>
</dbReference>
<name>A0A1I6FQA6_9RHOB</name>
<proteinExistence type="predicted"/>
<accession>A0A1I6FQA6</accession>
<evidence type="ECO:0000256" key="1">
    <source>
        <dbReference type="PROSITE-ProRule" id="PRU00339"/>
    </source>
</evidence>
<keyword evidence="4" id="KW-1185">Reference proteome</keyword>
<dbReference type="OrthoDB" id="9766710at2"/>
<dbReference type="SUPFAM" id="SSF48452">
    <property type="entry name" value="TPR-like"/>
    <property type="match status" value="3"/>
</dbReference>
<reference evidence="4" key="1">
    <citation type="submission" date="2016-10" db="EMBL/GenBank/DDBJ databases">
        <authorList>
            <person name="Varghese N."/>
            <person name="Submissions S."/>
        </authorList>
    </citation>
    <scope>NUCLEOTIDE SEQUENCE [LARGE SCALE GENOMIC DNA]</scope>
    <source>
        <strain evidence="4">DSM 26921</strain>
    </source>
</reference>
<keyword evidence="1" id="KW-0802">TPR repeat</keyword>
<dbReference type="STRING" id="670154.SAMN04488002_0074"/>
<organism evidence="3 4">
    <name type="scientific">Litoreibacter janthinus</name>
    <dbReference type="NCBI Taxonomy" id="670154"/>
    <lineage>
        <taxon>Bacteria</taxon>
        <taxon>Pseudomonadati</taxon>
        <taxon>Pseudomonadota</taxon>
        <taxon>Alphaproteobacteria</taxon>
        <taxon>Rhodobacterales</taxon>
        <taxon>Roseobacteraceae</taxon>
        <taxon>Litoreibacter</taxon>
    </lineage>
</organism>
<gene>
    <name evidence="3" type="ORF">SAMN04488002_0074</name>
</gene>
<dbReference type="PANTHER" id="PTHR12558:SF13">
    <property type="entry name" value="CELL DIVISION CYCLE PROTEIN 27 HOMOLOG"/>
    <property type="match status" value="1"/>
</dbReference>
<protein>
    <submittedName>
        <fullName evidence="3">TPR repeat-containing protein</fullName>
    </submittedName>
</protein>